<reference evidence="2 3" key="1">
    <citation type="submission" date="2020-01" db="EMBL/GenBank/DDBJ databases">
        <title>Jiella pacifica sp. nov.</title>
        <authorList>
            <person name="Xue Z."/>
            <person name="Zhu S."/>
            <person name="Chen J."/>
            <person name="Yang J."/>
        </authorList>
    </citation>
    <scope>NUCLEOTIDE SEQUENCE [LARGE SCALE GENOMIC DNA]</scope>
    <source>
        <strain evidence="2 3">40Bstr34</strain>
    </source>
</reference>
<feature type="compositionally biased region" description="Polar residues" evidence="1">
    <location>
        <begin position="75"/>
        <end position="101"/>
    </location>
</feature>
<name>A0A6N9T4J6_9HYPH</name>
<evidence type="ECO:0000313" key="2">
    <source>
        <dbReference type="EMBL" id="NDW05125.1"/>
    </source>
</evidence>
<accession>A0A6N9T4J6</accession>
<keyword evidence="3" id="KW-1185">Reference proteome</keyword>
<evidence type="ECO:0000256" key="1">
    <source>
        <dbReference type="SAM" id="MobiDB-lite"/>
    </source>
</evidence>
<dbReference type="Proteomes" id="UP000469011">
    <property type="component" value="Unassembled WGS sequence"/>
</dbReference>
<sequence length="133" mass="12865">MAFGAAVGFAAPAYAQSVQTSQLSGTTSTTGGGLGSAAVGSSSDATQLRATQGSSSIDSTNVDALARSGDIGTSPVDTLGTSSDPMNSNYSAQLSPVQTPAPNLPTPRVGIDLEAIQHGLAAAPSATPDAAGN</sequence>
<dbReference type="EMBL" id="JAAAMG010000008">
    <property type="protein sequence ID" value="NDW05125.1"/>
    <property type="molecule type" value="Genomic_DNA"/>
</dbReference>
<proteinExistence type="predicted"/>
<protein>
    <submittedName>
        <fullName evidence="2">Uncharacterized protein</fullName>
    </submittedName>
</protein>
<dbReference type="AlphaFoldDB" id="A0A6N9T4J6"/>
<evidence type="ECO:0000313" key="3">
    <source>
        <dbReference type="Proteomes" id="UP000469011"/>
    </source>
</evidence>
<organism evidence="2 3">
    <name type="scientific">Jiella pacifica</name>
    <dbReference type="NCBI Taxonomy" id="2696469"/>
    <lineage>
        <taxon>Bacteria</taxon>
        <taxon>Pseudomonadati</taxon>
        <taxon>Pseudomonadota</taxon>
        <taxon>Alphaproteobacteria</taxon>
        <taxon>Hyphomicrobiales</taxon>
        <taxon>Aurantimonadaceae</taxon>
        <taxon>Jiella</taxon>
    </lineage>
</organism>
<comment type="caution">
    <text evidence="2">The sequence shown here is derived from an EMBL/GenBank/DDBJ whole genome shotgun (WGS) entry which is preliminary data.</text>
</comment>
<dbReference type="RefSeq" id="WP_163463371.1">
    <property type="nucleotide sequence ID" value="NZ_JAAAMG010000008.1"/>
</dbReference>
<gene>
    <name evidence="2" type="ORF">GTK09_11880</name>
</gene>
<feature type="compositionally biased region" description="Polar residues" evidence="1">
    <location>
        <begin position="44"/>
        <end position="62"/>
    </location>
</feature>
<feature type="compositionally biased region" description="Low complexity" evidence="1">
    <location>
        <begin position="20"/>
        <end position="29"/>
    </location>
</feature>
<feature type="region of interest" description="Disordered" evidence="1">
    <location>
        <begin position="20"/>
        <end position="109"/>
    </location>
</feature>